<name>A0A2R5HEB4_9LACT</name>
<evidence type="ECO:0000313" key="2">
    <source>
        <dbReference type="Proteomes" id="UP000245021"/>
    </source>
</evidence>
<comment type="caution">
    <text evidence="1">The sequence shown here is derived from an EMBL/GenBank/DDBJ whole genome shotgun (WGS) entry which is preliminary data.</text>
</comment>
<protein>
    <submittedName>
        <fullName evidence="1">Uncharacterized protein</fullName>
    </submittedName>
</protein>
<keyword evidence="2" id="KW-1185">Reference proteome</keyword>
<dbReference type="OrthoDB" id="2136618at2"/>
<dbReference type="RefSeq" id="WP_109245341.1">
    <property type="nucleotide sequence ID" value="NZ_BFFO01000002.1"/>
</dbReference>
<organism evidence="1 2">
    <name type="scientific">Lactococcus termiticola</name>
    <dbReference type="NCBI Taxonomy" id="2169526"/>
    <lineage>
        <taxon>Bacteria</taxon>
        <taxon>Bacillati</taxon>
        <taxon>Bacillota</taxon>
        <taxon>Bacilli</taxon>
        <taxon>Lactobacillales</taxon>
        <taxon>Streptococcaceae</taxon>
        <taxon>Lactococcus</taxon>
    </lineage>
</organism>
<sequence>MNYELVTLIRPGDAVWDNAKKRLQADKGEVISILPSPDFAKILKNEDVKGVNLFDEKTGRTTDLNNFMFFNQAPVPSNSEIFMNGDWTISVINNGDEIGNVELYPNTRRFVKNVSYKRMNGDTDYIQEYAIDGKLFSEIFYFNNKPQEIHFYSDEKVPRISYYFYEGNLDYVTLNDEKGEMGKGFKSLDEMLGFLLSEKLTADDTVTVTYMGMEINVLSQAKSHNQLYLEESPLTEEGQVKGNLQLILDDNIPYIHEVFMSQEHYLLLVEKGVSTKKVRLID</sequence>
<accession>A0A2R5HEB4</accession>
<dbReference type="Proteomes" id="UP000245021">
    <property type="component" value="Unassembled WGS sequence"/>
</dbReference>
<dbReference type="EMBL" id="BFFO01000002">
    <property type="protein sequence ID" value="GBG96359.1"/>
    <property type="molecule type" value="Genomic_DNA"/>
</dbReference>
<dbReference type="AlphaFoldDB" id="A0A2R5HEB4"/>
<reference evidence="1 2" key="1">
    <citation type="journal article" date="2018" name="Genome Announc.">
        <title>Draft Genome Sequence of Lactococcus sp. Strain NtB2 (JCM 32569), Isolated from the Gut of the Higher Termite Nasutitermes takasagoensis.</title>
        <authorList>
            <person name="Noda S."/>
            <person name="Aihara C."/>
            <person name="Yuki M."/>
            <person name="Ohkuma M."/>
        </authorList>
    </citation>
    <scope>NUCLEOTIDE SEQUENCE [LARGE SCALE GENOMIC DNA]</scope>
    <source>
        <strain evidence="1 2">NtB2</strain>
    </source>
</reference>
<evidence type="ECO:0000313" key="1">
    <source>
        <dbReference type="EMBL" id="GBG96359.1"/>
    </source>
</evidence>
<proteinExistence type="predicted"/>
<gene>
    <name evidence="1" type="ORF">NtB2_00470</name>
</gene>